<evidence type="ECO:0000256" key="8">
    <source>
        <dbReference type="SAM" id="MobiDB-lite"/>
    </source>
</evidence>
<evidence type="ECO:0000313" key="9">
    <source>
        <dbReference type="Proteomes" id="UP000504612"/>
    </source>
</evidence>
<sequence>MSSRRLSTSRDRRRDATGSTSNYRRMKTVGRTITNYEANLTNTACLSRGVLSIKERKLFGQTPAKIKISQDPDLQEEASYQIQFILTKQWTLYSVTPLHKFSYGKLWEYSKQLSNVITAQKEKRFILDGETDLMFQATFSSFSVLKTKGKKQTAVLIKIMQKPLMVDDDDEEEENKVVWMGCLCYACTSDFVETLPEDFTCLPLFLVHGAQGFSNIVETWLQQTFDCYFSPLHINPIHLAWMAAIWSGCSVDHRTHSTELTFSVPRLPYPLDISYAIHSEDAKALWDSIHSIQGEVKQEEVELFMNSLYKHFHRHFKIHLSSTQLVKVSTSVASVHSLGKIKIHHTQYLMGVLSLLTELALSKIM</sequence>
<reference evidence="10" key="1">
    <citation type="submission" date="2025-08" db="UniProtKB">
        <authorList>
            <consortium name="RefSeq"/>
        </authorList>
    </citation>
    <scope>IDENTIFICATION</scope>
</reference>
<evidence type="ECO:0000256" key="7">
    <source>
        <dbReference type="ARBA" id="ARBA00023328"/>
    </source>
</evidence>
<keyword evidence="7" id="KW-0137">Centromere</keyword>
<dbReference type="PANTHER" id="PTHR31740">
    <property type="entry name" value="CENTROMERE PROTEIN L"/>
    <property type="match status" value="1"/>
</dbReference>
<dbReference type="Pfam" id="PF13092">
    <property type="entry name" value="CENP-L"/>
    <property type="match status" value="1"/>
</dbReference>
<dbReference type="GO" id="GO:0005634">
    <property type="term" value="C:nucleus"/>
    <property type="evidence" value="ECO:0007669"/>
    <property type="project" value="UniProtKB-SubCell"/>
</dbReference>
<dbReference type="GeneID" id="113413128"/>
<dbReference type="PANTHER" id="PTHR31740:SF2">
    <property type="entry name" value="CENTROMERE PROTEIN L"/>
    <property type="match status" value="1"/>
</dbReference>
<evidence type="ECO:0000256" key="4">
    <source>
        <dbReference type="ARBA" id="ARBA00016380"/>
    </source>
</evidence>
<evidence type="ECO:0000256" key="1">
    <source>
        <dbReference type="ARBA" id="ARBA00004123"/>
    </source>
</evidence>
<dbReference type="CTD" id="91687"/>
<evidence type="ECO:0000313" key="10">
    <source>
        <dbReference type="RefSeq" id="XP_026524955.1"/>
    </source>
</evidence>
<keyword evidence="5" id="KW-0158">Chromosome</keyword>
<organism evidence="9 10">
    <name type="scientific">Notechis scutatus</name>
    <name type="common">mainland tiger snake</name>
    <dbReference type="NCBI Taxonomy" id="8663"/>
    <lineage>
        <taxon>Eukaryota</taxon>
        <taxon>Metazoa</taxon>
        <taxon>Chordata</taxon>
        <taxon>Craniata</taxon>
        <taxon>Vertebrata</taxon>
        <taxon>Euteleostomi</taxon>
        <taxon>Lepidosauria</taxon>
        <taxon>Squamata</taxon>
        <taxon>Bifurcata</taxon>
        <taxon>Unidentata</taxon>
        <taxon>Episquamata</taxon>
        <taxon>Toxicofera</taxon>
        <taxon>Serpentes</taxon>
        <taxon>Colubroidea</taxon>
        <taxon>Elapidae</taxon>
        <taxon>Hydrophiinae</taxon>
        <taxon>Notechis</taxon>
    </lineage>
</organism>
<evidence type="ECO:0000256" key="2">
    <source>
        <dbReference type="ARBA" id="ARBA00004584"/>
    </source>
</evidence>
<dbReference type="RefSeq" id="XP_026524955.1">
    <property type="nucleotide sequence ID" value="XM_026669170.1"/>
</dbReference>
<proteinExistence type="inferred from homology"/>
<feature type="region of interest" description="Disordered" evidence="8">
    <location>
        <begin position="1"/>
        <end position="24"/>
    </location>
</feature>
<evidence type="ECO:0000256" key="3">
    <source>
        <dbReference type="ARBA" id="ARBA00011060"/>
    </source>
</evidence>
<comment type="similarity">
    <text evidence="3">Belongs to the CENP-L/IML3 family.</text>
</comment>
<dbReference type="Proteomes" id="UP000504612">
    <property type="component" value="Unplaced"/>
</dbReference>
<evidence type="ECO:0000256" key="5">
    <source>
        <dbReference type="ARBA" id="ARBA00022454"/>
    </source>
</evidence>
<name>A0A6J1U3Q9_9SAUR</name>
<keyword evidence="6" id="KW-0539">Nucleus</keyword>
<protein>
    <recommendedName>
        <fullName evidence="4">Centromere protein L</fullName>
    </recommendedName>
</protein>
<dbReference type="KEGG" id="nss:113413128"/>
<keyword evidence="9" id="KW-1185">Reference proteome</keyword>
<comment type="subcellular location">
    <subcellularLocation>
        <location evidence="2">Chromosome</location>
        <location evidence="2">Centromere</location>
    </subcellularLocation>
    <subcellularLocation>
        <location evidence="1">Nucleus</location>
    </subcellularLocation>
</comment>
<accession>A0A6J1U3Q9</accession>
<dbReference type="AlphaFoldDB" id="A0A6J1U3Q9"/>
<dbReference type="GO" id="GO:0000775">
    <property type="term" value="C:chromosome, centromeric region"/>
    <property type="evidence" value="ECO:0007669"/>
    <property type="project" value="UniProtKB-SubCell"/>
</dbReference>
<gene>
    <name evidence="10" type="primary">CENPL</name>
</gene>
<dbReference type="InterPro" id="IPR025204">
    <property type="entry name" value="CENP-L"/>
</dbReference>
<evidence type="ECO:0000256" key="6">
    <source>
        <dbReference type="ARBA" id="ARBA00023242"/>
    </source>
</evidence>